<evidence type="ECO:0000256" key="1">
    <source>
        <dbReference type="SAM" id="MobiDB-lite"/>
    </source>
</evidence>
<evidence type="ECO:0000313" key="2">
    <source>
        <dbReference type="EMBL" id="VVN81485.1"/>
    </source>
</evidence>
<sequence length="342" mass="38589">MHITTARQLNLQQPETHIPSSSNSLHREVSCSNNTPEEIIPLISLETPTRRTPNKSHIDWFKAANTNNIEMIKSLIESGVDVNLTGPNNLTALVHVLFGNLEGEPNFQIAWEIFQAKNFNIEVGVTGRHLTTVQALKLYQDRNRAFNEDQKNKKTSEANVSLDKPKPDIDVFTEYYSKLEIEQWQEASGQLLRSPELTVDQRIWFEAIELSDTKKLNELIKNPLNINRQDHLNRTALWLAAYKGDVILIETLLASDGLIINEETAGEFHTDLSVIRSCLFSGKVNNEEIRKALTELTTDPYPSVYAPLLEKVGGAFPHPTSTINRLTQSFISAICVKIGFRS</sequence>
<dbReference type="InterPro" id="IPR036770">
    <property type="entry name" value="Ankyrin_rpt-contain_sf"/>
</dbReference>
<evidence type="ECO:0000313" key="3">
    <source>
        <dbReference type="Proteomes" id="UP000326018"/>
    </source>
</evidence>
<dbReference type="SUPFAM" id="SSF48403">
    <property type="entry name" value="Ankyrin repeat"/>
    <property type="match status" value="1"/>
</dbReference>
<proteinExistence type="predicted"/>
<gene>
    <name evidence="2" type="ORF">PS712_01132</name>
</gene>
<dbReference type="InterPro" id="IPR002110">
    <property type="entry name" value="Ankyrin_rpt"/>
</dbReference>
<reference evidence="2 3" key="1">
    <citation type="submission" date="2019-09" db="EMBL/GenBank/DDBJ databases">
        <authorList>
            <person name="Chandra G."/>
            <person name="Truman W A."/>
        </authorList>
    </citation>
    <scope>NUCLEOTIDE SEQUENCE [LARGE SCALE GENOMIC DNA]</scope>
    <source>
        <strain evidence="2">PS712</strain>
    </source>
</reference>
<evidence type="ECO:0008006" key="4">
    <source>
        <dbReference type="Google" id="ProtNLM"/>
    </source>
</evidence>
<accession>A0A5E7AS26</accession>
<dbReference type="SMART" id="SM00248">
    <property type="entry name" value="ANK"/>
    <property type="match status" value="2"/>
</dbReference>
<protein>
    <recommendedName>
        <fullName evidence="4">Ankyrin repeat domain-containing protein</fullName>
    </recommendedName>
</protein>
<dbReference type="AlphaFoldDB" id="A0A5E7AS26"/>
<dbReference type="EMBL" id="CABVIB010000004">
    <property type="protein sequence ID" value="VVN81485.1"/>
    <property type="molecule type" value="Genomic_DNA"/>
</dbReference>
<dbReference type="RefSeq" id="WP_150701386.1">
    <property type="nucleotide sequence ID" value="NZ_CABVIB010000004.1"/>
</dbReference>
<dbReference type="Gene3D" id="1.25.40.20">
    <property type="entry name" value="Ankyrin repeat-containing domain"/>
    <property type="match status" value="1"/>
</dbReference>
<dbReference type="Proteomes" id="UP000326018">
    <property type="component" value="Unassembled WGS sequence"/>
</dbReference>
<organism evidence="2 3">
    <name type="scientific">Pseudomonas fluorescens</name>
    <dbReference type="NCBI Taxonomy" id="294"/>
    <lineage>
        <taxon>Bacteria</taxon>
        <taxon>Pseudomonadati</taxon>
        <taxon>Pseudomonadota</taxon>
        <taxon>Gammaproteobacteria</taxon>
        <taxon>Pseudomonadales</taxon>
        <taxon>Pseudomonadaceae</taxon>
        <taxon>Pseudomonas</taxon>
    </lineage>
</organism>
<feature type="region of interest" description="Disordered" evidence="1">
    <location>
        <begin position="1"/>
        <end position="30"/>
    </location>
</feature>
<name>A0A5E7AS26_PSEFL</name>
<dbReference type="OrthoDB" id="307920at2"/>